<name>A0A1G1Y4T2_9BACT</name>
<dbReference type="Gene3D" id="2.10.109.10">
    <property type="entry name" value="Umud Fragment, subunit A"/>
    <property type="match status" value="1"/>
</dbReference>
<dbReference type="InterPro" id="IPR019757">
    <property type="entry name" value="Pept_S26A_signal_pept_1_Lys-AS"/>
</dbReference>
<dbReference type="GO" id="GO:0016020">
    <property type="term" value="C:membrane"/>
    <property type="evidence" value="ECO:0007669"/>
    <property type="project" value="UniProtKB-SubCell"/>
</dbReference>
<keyword evidence="6" id="KW-0472">Membrane</keyword>
<dbReference type="PANTHER" id="PTHR43390">
    <property type="entry name" value="SIGNAL PEPTIDASE I"/>
    <property type="match status" value="1"/>
</dbReference>
<comment type="caution">
    <text evidence="8">The sequence shown here is derived from an EMBL/GenBank/DDBJ whole genome shotgun (WGS) entry which is preliminary data.</text>
</comment>
<evidence type="ECO:0000256" key="3">
    <source>
        <dbReference type="ARBA" id="ARBA00013208"/>
    </source>
</evidence>
<dbReference type="GO" id="GO:0004252">
    <property type="term" value="F:serine-type endopeptidase activity"/>
    <property type="evidence" value="ECO:0007669"/>
    <property type="project" value="InterPro"/>
</dbReference>
<dbReference type="PRINTS" id="PR00727">
    <property type="entry name" value="LEADERPTASE"/>
</dbReference>
<accession>A0A1G1Y4T2</accession>
<dbReference type="EC" id="3.4.21.89" evidence="3 6"/>
<dbReference type="PROSITE" id="PS00760">
    <property type="entry name" value="SPASE_I_2"/>
    <property type="match status" value="1"/>
</dbReference>
<dbReference type="CDD" id="cd06530">
    <property type="entry name" value="S26_SPase_I"/>
    <property type="match status" value="1"/>
</dbReference>
<proteinExistence type="inferred from homology"/>
<dbReference type="Proteomes" id="UP000178385">
    <property type="component" value="Unassembled WGS sequence"/>
</dbReference>
<evidence type="ECO:0000256" key="2">
    <source>
        <dbReference type="ARBA" id="ARBA00009370"/>
    </source>
</evidence>
<keyword evidence="6" id="KW-1133">Transmembrane helix</keyword>
<evidence type="ECO:0000313" key="8">
    <source>
        <dbReference type="EMBL" id="OGY47335.1"/>
    </source>
</evidence>
<dbReference type="GO" id="GO:0006465">
    <property type="term" value="P:signal peptide processing"/>
    <property type="evidence" value="ECO:0007669"/>
    <property type="project" value="InterPro"/>
</dbReference>
<sequence length="189" mass="21446">MTAGQHVLVFTWEIFKVVVISLAIIIPVRYFLIKPFYVKGASMEPNFHDYEYLIIDELTYRFNEPQRGDVVVFRYPLDRGQFFIKRVVGLPGETITVGNGQVYITSAQNNSHTPLFEPYLAPATRTSGDAVFALSDNEYLLLGDNRDSSLDSRYFGPVKSDDIVGRTLLRGWPLNRAGLLLNDVNYSTQ</sequence>
<keyword evidence="4 6" id="KW-0378">Hydrolase</keyword>
<dbReference type="SUPFAM" id="SSF51306">
    <property type="entry name" value="LexA/Signal peptidase"/>
    <property type="match status" value="1"/>
</dbReference>
<dbReference type="PANTHER" id="PTHR43390:SF1">
    <property type="entry name" value="CHLOROPLAST PROCESSING PEPTIDASE"/>
    <property type="match status" value="1"/>
</dbReference>
<organism evidence="8 9">
    <name type="scientific">Candidatus Buchananbacteria bacterium RIFCSPHIGHO2_01_FULL_47_11b</name>
    <dbReference type="NCBI Taxonomy" id="1797537"/>
    <lineage>
        <taxon>Bacteria</taxon>
        <taxon>Candidatus Buchananiibacteriota</taxon>
    </lineage>
</organism>
<dbReference type="GO" id="GO:0009003">
    <property type="term" value="F:signal peptidase activity"/>
    <property type="evidence" value="ECO:0007669"/>
    <property type="project" value="UniProtKB-EC"/>
</dbReference>
<dbReference type="InterPro" id="IPR000223">
    <property type="entry name" value="Pept_S26A_signal_pept_1"/>
</dbReference>
<comment type="subcellular location">
    <subcellularLocation>
        <location evidence="6">Membrane</location>
        <topology evidence="6">Single-pass type II membrane protein</topology>
    </subcellularLocation>
</comment>
<dbReference type="InterPro" id="IPR019533">
    <property type="entry name" value="Peptidase_S26"/>
</dbReference>
<dbReference type="InterPro" id="IPR036286">
    <property type="entry name" value="LexA/Signal_pep-like_sf"/>
</dbReference>
<reference evidence="8 9" key="1">
    <citation type="journal article" date="2016" name="Nat. Commun.">
        <title>Thousands of microbial genomes shed light on interconnected biogeochemical processes in an aquifer system.</title>
        <authorList>
            <person name="Anantharaman K."/>
            <person name="Brown C.T."/>
            <person name="Hug L.A."/>
            <person name="Sharon I."/>
            <person name="Castelle C.J."/>
            <person name="Probst A.J."/>
            <person name="Thomas B.C."/>
            <person name="Singh A."/>
            <person name="Wilkins M.J."/>
            <person name="Karaoz U."/>
            <person name="Brodie E.L."/>
            <person name="Williams K.H."/>
            <person name="Hubbard S.S."/>
            <person name="Banfield J.F."/>
        </authorList>
    </citation>
    <scope>NUCLEOTIDE SEQUENCE [LARGE SCALE GENOMIC DNA]</scope>
</reference>
<dbReference type="Pfam" id="PF10502">
    <property type="entry name" value="Peptidase_S26"/>
    <property type="match status" value="1"/>
</dbReference>
<dbReference type="AlphaFoldDB" id="A0A1G1Y4T2"/>
<evidence type="ECO:0000256" key="1">
    <source>
        <dbReference type="ARBA" id="ARBA00000677"/>
    </source>
</evidence>
<keyword evidence="6" id="KW-0645">Protease</keyword>
<evidence type="ECO:0000256" key="6">
    <source>
        <dbReference type="RuleBase" id="RU362042"/>
    </source>
</evidence>
<keyword evidence="6" id="KW-0812">Transmembrane</keyword>
<gene>
    <name evidence="8" type="ORF">A2840_01850</name>
</gene>
<feature type="active site" evidence="5">
    <location>
        <position position="85"/>
    </location>
</feature>
<evidence type="ECO:0000256" key="4">
    <source>
        <dbReference type="ARBA" id="ARBA00022801"/>
    </source>
</evidence>
<dbReference type="EMBL" id="MHIG01000013">
    <property type="protein sequence ID" value="OGY47335.1"/>
    <property type="molecule type" value="Genomic_DNA"/>
</dbReference>
<evidence type="ECO:0000256" key="5">
    <source>
        <dbReference type="PIRSR" id="PIRSR600223-1"/>
    </source>
</evidence>
<feature type="active site" evidence="5">
    <location>
        <position position="42"/>
    </location>
</feature>
<protein>
    <recommendedName>
        <fullName evidence="3 6">Signal peptidase I</fullName>
        <ecNumber evidence="3 6">3.4.21.89</ecNumber>
    </recommendedName>
</protein>
<feature type="transmembrane region" description="Helical" evidence="6">
    <location>
        <begin position="14"/>
        <end position="33"/>
    </location>
</feature>
<feature type="domain" description="Peptidase S26" evidence="7">
    <location>
        <begin position="12"/>
        <end position="172"/>
    </location>
</feature>
<comment type="similarity">
    <text evidence="2 6">Belongs to the peptidase S26 family.</text>
</comment>
<evidence type="ECO:0000259" key="7">
    <source>
        <dbReference type="Pfam" id="PF10502"/>
    </source>
</evidence>
<dbReference type="NCBIfam" id="TIGR02227">
    <property type="entry name" value="sigpep_I_bact"/>
    <property type="match status" value="1"/>
</dbReference>
<evidence type="ECO:0000313" key="9">
    <source>
        <dbReference type="Proteomes" id="UP000178385"/>
    </source>
</evidence>
<comment type="catalytic activity">
    <reaction evidence="1 6">
        <text>Cleavage of hydrophobic, N-terminal signal or leader sequences from secreted and periplasmic proteins.</text>
        <dbReference type="EC" id="3.4.21.89"/>
    </reaction>
</comment>